<dbReference type="EMBL" id="JBHTIS010003883">
    <property type="protein sequence ID" value="MFD1051806.1"/>
    <property type="molecule type" value="Genomic_DNA"/>
</dbReference>
<organism evidence="3 4">
    <name type="scientific">Kibdelosporangium lantanae</name>
    <dbReference type="NCBI Taxonomy" id="1497396"/>
    <lineage>
        <taxon>Bacteria</taxon>
        <taxon>Bacillati</taxon>
        <taxon>Actinomycetota</taxon>
        <taxon>Actinomycetes</taxon>
        <taxon>Pseudonocardiales</taxon>
        <taxon>Pseudonocardiaceae</taxon>
        <taxon>Kibdelosporangium</taxon>
    </lineage>
</organism>
<feature type="non-terminal residue" evidence="3">
    <location>
        <position position="198"/>
    </location>
</feature>
<keyword evidence="1" id="KW-0378">Hydrolase</keyword>
<dbReference type="Proteomes" id="UP001597045">
    <property type="component" value="Unassembled WGS sequence"/>
</dbReference>
<keyword evidence="4" id="KW-1185">Reference proteome</keyword>
<dbReference type="PANTHER" id="PTHR31956:SF1">
    <property type="entry name" value="NON-SPECIFIC PHOSPHOLIPASE C1"/>
    <property type="match status" value="1"/>
</dbReference>
<dbReference type="InterPro" id="IPR007312">
    <property type="entry name" value="Phosphoesterase"/>
</dbReference>
<comment type="caution">
    <text evidence="3">The sequence shown here is derived from an EMBL/GenBank/DDBJ whole genome shotgun (WGS) entry which is preliminary data.</text>
</comment>
<evidence type="ECO:0000313" key="4">
    <source>
        <dbReference type="Proteomes" id="UP001597045"/>
    </source>
</evidence>
<sequence>IQYLGSLDHSWEGGQRAWANGWVDQWVPAKTSATMAYYDRRDIPFQYELAETFTLCDAYHCSVFGPTNPNRMYLWSGKIGYEPGTTRRAVGNDAYDEDTHPGYDWTTYAERLEAHGVSWKTYQEWDNYQDNGVEFFKPFKAVMRKALKPAGGLLSLTTFYAKLAEATPDVRRQMLADLDKGVKTLTPRERSLYERGLA</sequence>
<dbReference type="Gene3D" id="3.40.720.10">
    <property type="entry name" value="Alkaline Phosphatase, subunit A"/>
    <property type="match status" value="1"/>
</dbReference>
<dbReference type="InterPro" id="IPR017850">
    <property type="entry name" value="Alkaline_phosphatase_core_sf"/>
</dbReference>
<protein>
    <submittedName>
        <fullName evidence="3">Alkaline phosphatase family protein</fullName>
    </submittedName>
</protein>
<dbReference type="PANTHER" id="PTHR31956">
    <property type="entry name" value="NON-SPECIFIC PHOSPHOLIPASE C4-RELATED"/>
    <property type="match status" value="1"/>
</dbReference>
<dbReference type="Pfam" id="PF04185">
    <property type="entry name" value="Phosphoesterase"/>
    <property type="match status" value="1"/>
</dbReference>
<name>A0ABW3MMW5_9PSEU</name>
<evidence type="ECO:0000256" key="1">
    <source>
        <dbReference type="ARBA" id="ARBA00022801"/>
    </source>
</evidence>
<evidence type="ECO:0000256" key="2">
    <source>
        <dbReference type="ARBA" id="ARBA00023026"/>
    </source>
</evidence>
<reference evidence="4" key="1">
    <citation type="journal article" date="2019" name="Int. J. Syst. Evol. Microbiol.">
        <title>The Global Catalogue of Microorganisms (GCM) 10K type strain sequencing project: providing services to taxonomists for standard genome sequencing and annotation.</title>
        <authorList>
            <consortium name="The Broad Institute Genomics Platform"/>
            <consortium name="The Broad Institute Genome Sequencing Center for Infectious Disease"/>
            <person name="Wu L."/>
            <person name="Ma J."/>
        </authorList>
    </citation>
    <scope>NUCLEOTIDE SEQUENCE [LARGE SCALE GENOMIC DNA]</scope>
    <source>
        <strain evidence="4">JCM 31486</strain>
    </source>
</reference>
<accession>A0ABW3MMW5</accession>
<evidence type="ECO:0000313" key="3">
    <source>
        <dbReference type="EMBL" id="MFD1051806.1"/>
    </source>
</evidence>
<feature type="non-terminal residue" evidence="3">
    <location>
        <position position="1"/>
    </location>
</feature>
<keyword evidence="2" id="KW-0843">Virulence</keyword>
<gene>
    <name evidence="3" type="ORF">ACFQ1S_42740</name>
</gene>
<proteinExistence type="predicted"/>